<name>X6P215_RETFI</name>
<proteinExistence type="predicted"/>
<evidence type="ECO:0000313" key="1">
    <source>
        <dbReference type="EMBL" id="ETO32109.1"/>
    </source>
</evidence>
<comment type="caution">
    <text evidence="1">The sequence shown here is derived from an EMBL/GenBank/DDBJ whole genome shotgun (WGS) entry which is preliminary data.</text>
</comment>
<sequence>MKSRLEKLFSDESKWNLAIILAGTNDLAFERDYKKICDALLEVHQTAWKHSCYTISMTVPESDDANENKQCITRRNSVNDYIRSEIGNRNEYPYAFAVFDLNVKVPYNNFKHNYLTKDDVWSFGDFHFAPQGYQLIGRLLFQDCIKPFLESQSKSNISSSAAT</sequence>
<dbReference type="EMBL" id="ASPP01004478">
    <property type="protein sequence ID" value="ETO32109.1"/>
    <property type="molecule type" value="Genomic_DNA"/>
</dbReference>
<gene>
    <name evidence="1" type="ORF">RFI_05008</name>
</gene>
<keyword evidence="2" id="KW-1185">Reference proteome</keyword>
<dbReference type="InterPro" id="IPR001087">
    <property type="entry name" value="GDSL"/>
</dbReference>
<dbReference type="Proteomes" id="UP000023152">
    <property type="component" value="Unassembled WGS sequence"/>
</dbReference>
<dbReference type="SUPFAM" id="SSF52266">
    <property type="entry name" value="SGNH hydrolase"/>
    <property type="match status" value="1"/>
</dbReference>
<dbReference type="GO" id="GO:0016788">
    <property type="term" value="F:hydrolase activity, acting on ester bonds"/>
    <property type="evidence" value="ECO:0007669"/>
    <property type="project" value="InterPro"/>
</dbReference>
<dbReference type="Pfam" id="PF00657">
    <property type="entry name" value="Lipase_GDSL"/>
    <property type="match status" value="1"/>
</dbReference>
<organism evidence="1 2">
    <name type="scientific">Reticulomyxa filosa</name>
    <dbReference type="NCBI Taxonomy" id="46433"/>
    <lineage>
        <taxon>Eukaryota</taxon>
        <taxon>Sar</taxon>
        <taxon>Rhizaria</taxon>
        <taxon>Retaria</taxon>
        <taxon>Foraminifera</taxon>
        <taxon>Monothalamids</taxon>
        <taxon>Reticulomyxidae</taxon>
        <taxon>Reticulomyxa</taxon>
    </lineage>
</organism>
<evidence type="ECO:0000313" key="2">
    <source>
        <dbReference type="Proteomes" id="UP000023152"/>
    </source>
</evidence>
<dbReference type="OrthoDB" id="408760at2759"/>
<accession>X6P215</accession>
<dbReference type="CDD" id="cd00229">
    <property type="entry name" value="SGNH_hydrolase"/>
    <property type="match status" value="1"/>
</dbReference>
<dbReference type="InterPro" id="IPR036514">
    <property type="entry name" value="SGNH_hydro_sf"/>
</dbReference>
<protein>
    <recommendedName>
        <fullName evidence="3">SGNH hydrolase-type esterase domain-containing protein</fullName>
    </recommendedName>
</protein>
<evidence type="ECO:0008006" key="3">
    <source>
        <dbReference type="Google" id="ProtNLM"/>
    </source>
</evidence>
<reference evidence="1 2" key="1">
    <citation type="journal article" date="2013" name="Curr. Biol.">
        <title>The Genome of the Foraminiferan Reticulomyxa filosa.</title>
        <authorList>
            <person name="Glockner G."/>
            <person name="Hulsmann N."/>
            <person name="Schleicher M."/>
            <person name="Noegel A.A."/>
            <person name="Eichinger L."/>
            <person name="Gallinger C."/>
            <person name="Pawlowski J."/>
            <person name="Sierra R."/>
            <person name="Euteneuer U."/>
            <person name="Pillet L."/>
            <person name="Moustafa A."/>
            <person name="Platzer M."/>
            <person name="Groth M."/>
            <person name="Szafranski K."/>
            <person name="Schliwa M."/>
        </authorList>
    </citation>
    <scope>NUCLEOTIDE SEQUENCE [LARGE SCALE GENOMIC DNA]</scope>
</reference>
<dbReference type="Gene3D" id="3.40.50.1110">
    <property type="entry name" value="SGNH hydrolase"/>
    <property type="match status" value="1"/>
</dbReference>
<dbReference type="AlphaFoldDB" id="X6P215"/>